<keyword evidence="7" id="KW-1185">Reference proteome</keyword>
<dbReference type="InterPro" id="IPR036188">
    <property type="entry name" value="FAD/NAD-bd_sf"/>
</dbReference>
<dbReference type="InterPro" id="IPR023166">
    <property type="entry name" value="BaiN-like_dom_sf"/>
</dbReference>
<dbReference type="RefSeq" id="WP_054873315.1">
    <property type="nucleotide sequence ID" value="NZ_LKET01000012.1"/>
</dbReference>
<dbReference type="SUPFAM" id="SSF51905">
    <property type="entry name" value="FAD/NAD(P)-binding domain"/>
    <property type="match status" value="1"/>
</dbReference>
<dbReference type="PANTHER" id="PTHR42887:SF2">
    <property type="entry name" value="OS12G0638800 PROTEIN"/>
    <property type="match status" value="1"/>
</dbReference>
<keyword evidence="2" id="KW-0285">Flavoprotein</keyword>
<evidence type="ECO:0000256" key="2">
    <source>
        <dbReference type="ARBA" id="ARBA00022630"/>
    </source>
</evidence>
<evidence type="ECO:0000259" key="5">
    <source>
        <dbReference type="Pfam" id="PF22780"/>
    </source>
</evidence>
<dbReference type="AlphaFoldDB" id="A0A0P8X5T1"/>
<dbReference type="PATRIC" id="fig|36849.3.peg.176"/>
<dbReference type="EC" id="1.18.1.2" evidence="6"/>
<dbReference type="Gene3D" id="2.40.30.10">
    <property type="entry name" value="Translation factors"/>
    <property type="match status" value="1"/>
</dbReference>
<proteinExistence type="predicted"/>
<dbReference type="InterPro" id="IPR004792">
    <property type="entry name" value="BaiN-like"/>
</dbReference>
<dbReference type="InterPro" id="IPR057661">
    <property type="entry name" value="RsdA/BaiN/AoA(So)_Rossmann"/>
</dbReference>
<dbReference type="SUPFAM" id="SSF160996">
    <property type="entry name" value="HI0933 insert domain-like"/>
    <property type="match status" value="1"/>
</dbReference>
<dbReference type="GO" id="GO:0004324">
    <property type="term" value="F:ferredoxin-NADP+ reductase activity"/>
    <property type="evidence" value="ECO:0007669"/>
    <property type="project" value="UniProtKB-EC"/>
</dbReference>
<dbReference type="EMBL" id="LKET01000012">
    <property type="protein sequence ID" value="KPU46239.1"/>
    <property type="molecule type" value="Genomic_DNA"/>
</dbReference>
<dbReference type="Pfam" id="PF03486">
    <property type="entry name" value="HI0933_like"/>
    <property type="match status" value="1"/>
</dbReference>
<comment type="cofactor">
    <cofactor evidence="1">
        <name>FAD</name>
        <dbReference type="ChEBI" id="CHEBI:57692"/>
    </cofactor>
</comment>
<keyword evidence="6" id="KW-0560">Oxidoreductase</keyword>
<dbReference type="Pfam" id="PF22780">
    <property type="entry name" value="HI0933_like_1st"/>
    <property type="match status" value="1"/>
</dbReference>
<dbReference type="PANTHER" id="PTHR42887">
    <property type="entry name" value="OS12G0638800 PROTEIN"/>
    <property type="match status" value="1"/>
</dbReference>
<dbReference type="Gene3D" id="3.50.50.60">
    <property type="entry name" value="FAD/NAD(P)-binding domain"/>
    <property type="match status" value="1"/>
</dbReference>
<sequence>MSALQNNNILIIGGGASGMIAAIAAKRAGAFVTILERNQRVGRKILATGNGRCNLTNTYIDVDRYHGKHPEFVYGPLNSFDYDATIDFFEKLGIAHIVEDEGKVFPMSLQASSVLDVLRYELEDLGVNVVCEAEAADIKKKDVFTVTLKDGRVFKGDKVIIAAGGKASPDLGSNGSGYILAEKLGHKIVNPFPALVQLKLSSKYLKQLSGIKFEGAAEILVKDKVIRREEGEILFTEYGISGPPVLQLSRVAAENLLKNDKVYIKVAIIKDMTKEALDGILLKRFQDGSNKPLSFNFVGFLNKKLVPVILKEAGIDDINKPAGSVSSQERKKLASILTDWRFEVTGTNPWHSAQVTAGGVDVCGIDNKTMESKIVPGLYFAGEVVDIDGDCGGYNLQWAWSSGYVAGMNAANVKF</sequence>
<dbReference type="Proteomes" id="UP000050326">
    <property type="component" value="Unassembled WGS sequence"/>
</dbReference>
<accession>A0A0P8X5T1</accession>
<keyword evidence="3" id="KW-0274">FAD</keyword>
<dbReference type="PRINTS" id="PR00411">
    <property type="entry name" value="PNDRDTASEI"/>
</dbReference>
<feature type="domain" description="RsdA/BaiN/AoA(So)-like Rossmann fold-like" evidence="4">
    <location>
        <begin position="8"/>
        <end position="408"/>
    </location>
</feature>
<name>A0A0P8X5T1_9CLOT</name>
<dbReference type="InterPro" id="IPR055178">
    <property type="entry name" value="RsdA/BaiN/AoA(So)-like_dom"/>
</dbReference>
<reference evidence="6 7" key="1">
    <citation type="submission" date="2015-09" db="EMBL/GenBank/DDBJ databases">
        <title>Genome sequence of Oxobacter pfennigii DSM 3222.</title>
        <authorList>
            <person name="Poehlein A."/>
            <person name="Bengelsdorf F.R."/>
            <person name="Schiel-Bengelsdorf B."/>
            <person name="Duerre P."/>
            <person name="Daniel R."/>
        </authorList>
    </citation>
    <scope>NUCLEOTIDE SEQUENCE [LARGE SCALE GENOMIC DNA]</scope>
    <source>
        <strain evidence="6 7">DSM 3222</strain>
    </source>
</reference>
<gene>
    <name evidence="6" type="ORF">OXPF_01580</name>
</gene>
<dbReference type="PRINTS" id="PR00368">
    <property type="entry name" value="FADPNR"/>
</dbReference>
<dbReference type="Gene3D" id="1.10.8.260">
    <property type="entry name" value="HI0933 insert domain-like"/>
    <property type="match status" value="1"/>
</dbReference>
<dbReference type="NCBIfam" id="TIGR00275">
    <property type="entry name" value="aminoacetone oxidase family FAD-binding enzyme"/>
    <property type="match status" value="1"/>
</dbReference>
<protein>
    <submittedName>
        <fullName evidence="6">Ferredoxin--NADP reductase</fullName>
        <ecNumber evidence="6">1.18.1.2</ecNumber>
    </submittedName>
</protein>
<comment type="caution">
    <text evidence="6">The sequence shown here is derived from an EMBL/GenBank/DDBJ whole genome shotgun (WGS) entry which is preliminary data.</text>
</comment>
<evidence type="ECO:0000256" key="1">
    <source>
        <dbReference type="ARBA" id="ARBA00001974"/>
    </source>
</evidence>
<dbReference type="OrthoDB" id="9773233at2"/>
<evidence type="ECO:0000256" key="3">
    <source>
        <dbReference type="ARBA" id="ARBA00022827"/>
    </source>
</evidence>
<evidence type="ECO:0000313" key="7">
    <source>
        <dbReference type="Proteomes" id="UP000050326"/>
    </source>
</evidence>
<evidence type="ECO:0000313" key="6">
    <source>
        <dbReference type="EMBL" id="KPU46239.1"/>
    </source>
</evidence>
<evidence type="ECO:0000259" key="4">
    <source>
        <dbReference type="Pfam" id="PF03486"/>
    </source>
</evidence>
<feature type="domain" description="RsdA/BaiN/AoA(So)-like insert" evidence="5">
    <location>
        <begin position="193"/>
        <end position="355"/>
    </location>
</feature>
<organism evidence="6 7">
    <name type="scientific">Oxobacter pfennigii</name>
    <dbReference type="NCBI Taxonomy" id="36849"/>
    <lineage>
        <taxon>Bacteria</taxon>
        <taxon>Bacillati</taxon>
        <taxon>Bacillota</taxon>
        <taxon>Clostridia</taxon>
        <taxon>Eubacteriales</taxon>
        <taxon>Clostridiaceae</taxon>
        <taxon>Oxobacter</taxon>
    </lineage>
</organism>